<proteinExistence type="predicted"/>
<dbReference type="Proteomes" id="UP001620626">
    <property type="component" value="Unassembled WGS sequence"/>
</dbReference>
<evidence type="ECO:0000256" key="1">
    <source>
        <dbReference type="SAM" id="MobiDB-lite"/>
    </source>
</evidence>
<feature type="region of interest" description="Disordered" evidence="1">
    <location>
        <begin position="117"/>
        <end position="143"/>
    </location>
</feature>
<dbReference type="EMBL" id="JBICBT010001006">
    <property type="protein sequence ID" value="KAL3087969.1"/>
    <property type="molecule type" value="Genomic_DNA"/>
</dbReference>
<comment type="caution">
    <text evidence="2">The sequence shown here is derived from an EMBL/GenBank/DDBJ whole genome shotgun (WGS) entry which is preliminary data.</text>
</comment>
<feature type="region of interest" description="Disordered" evidence="1">
    <location>
        <begin position="38"/>
        <end position="62"/>
    </location>
</feature>
<protein>
    <submittedName>
        <fullName evidence="2">Uncharacterized protein</fullName>
    </submittedName>
</protein>
<reference evidence="2 3" key="1">
    <citation type="submission" date="2024-10" db="EMBL/GenBank/DDBJ databases">
        <authorList>
            <person name="Kim D."/>
        </authorList>
    </citation>
    <scope>NUCLEOTIDE SEQUENCE [LARGE SCALE GENOMIC DNA]</scope>
    <source>
        <strain evidence="2">BH-2024</strain>
    </source>
</reference>
<sequence length="154" mass="17135">MGGRLHKSNGIGWRKAKTADPLAWLVLSLRECLLCAPPPRSRERRRGCKQQNHIGTDSSRAVARDVSVRLHRRRQFSGQIFGSTNGTTSAGGNQIVMMEGEQQNDRPNMVAGVELSPDLEQQNNRKEKGGGEQLMSEGRRRTDTNLWPLFNGAV</sequence>
<dbReference type="AlphaFoldDB" id="A0ABD2JBQ3"/>
<evidence type="ECO:0000313" key="2">
    <source>
        <dbReference type="EMBL" id="KAL3087969.1"/>
    </source>
</evidence>
<organism evidence="2 3">
    <name type="scientific">Heterodera trifolii</name>
    <dbReference type="NCBI Taxonomy" id="157864"/>
    <lineage>
        <taxon>Eukaryota</taxon>
        <taxon>Metazoa</taxon>
        <taxon>Ecdysozoa</taxon>
        <taxon>Nematoda</taxon>
        <taxon>Chromadorea</taxon>
        <taxon>Rhabditida</taxon>
        <taxon>Tylenchina</taxon>
        <taxon>Tylenchomorpha</taxon>
        <taxon>Tylenchoidea</taxon>
        <taxon>Heteroderidae</taxon>
        <taxon>Heteroderinae</taxon>
        <taxon>Heterodera</taxon>
    </lineage>
</organism>
<evidence type="ECO:0000313" key="3">
    <source>
        <dbReference type="Proteomes" id="UP001620626"/>
    </source>
</evidence>
<gene>
    <name evidence="2" type="ORF">niasHT_021605</name>
</gene>
<feature type="compositionally biased region" description="Polar residues" evidence="1">
    <location>
        <begin position="49"/>
        <end position="59"/>
    </location>
</feature>
<keyword evidence="3" id="KW-1185">Reference proteome</keyword>
<name>A0ABD2JBQ3_9BILA</name>
<accession>A0ABD2JBQ3</accession>